<evidence type="ECO:0000313" key="2">
    <source>
        <dbReference type="EMBL" id="MTI24589.1"/>
    </source>
</evidence>
<evidence type="ECO:0000313" key="3">
    <source>
        <dbReference type="Proteomes" id="UP000798808"/>
    </source>
</evidence>
<keyword evidence="1" id="KW-0812">Transmembrane</keyword>
<gene>
    <name evidence="2" type="ORF">E1163_06505</name>
</gene>
<organism evidence="2 3">
    <name type="scientific">Fulvivirga kasyanovii</name>
    <dbReference type="NCBI Taxonomy" id="396812"/>
    <lineage>
        <taxon>Bacteria</taxon>
        <taxon>Pseudomonadati</taxon>
        <taxon>Bacteroidota</taxon>
        <taxon>Cytophagia</taxon>
        <taxon>Cytophagales</taxon>
        <taxon>Fulvivirgaceae</taxon>
        <taxon>Fulvivirga</taxon>
    </lineage>
</organism>
<accession>A0ABW9RMK0</accession>
<dbReference type="Proteomes" id="UP000798808">
    <property type="component" value="Unassembled WGS sequence"/>
</dbReference>
<protein>
    <submittedName>
        <fullName evidence="2">Uncharacterized protein</fullName>
    </submittedName>
</protein>
<name>A0ABW9RMK0_9BACT</name>
<feature type="transmembrane region" description="Helical" evidence="1">
    <location>
        <begin position="48"/>
        <end position="69"/>
    </location>
</feature>
<feature type="transmembrane region" description="Helical" evidence="1">
    <location>
        <begin position="7"/>
        <end position="36"/>
    </location>
</feature>
<keyword evidence="1" id="KW-0472">Membrane</keyword>
<sequence length="140" mass="15472">MKGYQKFGLIATQILFGSGFGILGFITFAVLATISFELFGMYLELSASIFYSIIGGYIGMLVGVCYTGYKFLKSKNRNTEFFRHFLQCLLGLILGLGVFLFVAVYGSRFTNMTTNFLASTLPLVGAITCFNIGLTKQEKK</sequence>
<evidence type="ECO:0000256" key="1">
    <source>
        <dbReference type="SAM" id="Phobius"/>
    </source>
</evidence>
<comment type="caution">
    <text evidence="2">The sequence shown here is derived from an EMBL/GenBank/DDBJ whole genome shotgun (WGS) entry which is preliminary data.</text>
</comment>
<dbReference type="EMBL" id="SMLW01000431">
    <property type="protein sequence ID" value="MTI24589.1"/>
    <property type="molecule type" value="Genomic_DNA"/>
</dbReference>
<proteinExistence type="predicted"/>
<feature type="transmembrane region" description="Helical" evidence="1">
    <location>
        <begin position="116"/>
        <end position="134"/>
    </location>
</feature>
<feature type="transmembrane region" description="Helical" evidence="1">
    <location>
        <begin position="81"/>
        <end position="104"/>
    </location>
</feature>
<keyword evidence="3" id="KW-1185">Reference proteome</keyword>
<reference evidence="2 3" key="1">
    <citation type="submission" date="2019-02" db="EMBL/GenBank/DDBJ databases">
        <authorList>
            <person name="Goldberg S.R."/>
            <person name="Haltli B.A."/>
            <person name="Correa H."/>
            <person name="Russell K.G."/>
        </authorList>
    </citation>
    <scope>NUCLEOTIDE SEQUENCE [LARGE SCALE GENOMIC DNA]</scope>
    <source>
        <strain evidence="2 3">JCM 16186</strain>
    </source>
</reference>
<keyword evidence="1" id="KW-1133">Transmembrane helix</keyword>
<dbReference type="RefSeq" id="WP_155170632.1">
    <property type="nucleotide sequence ID" value="NZ_BAAAFL010000021.1"/>
</dbReference>